<gene>
    <name evidence="2" type="ORF">N7463_005255</name>
</gene>
<reference evidence="2" key="2">
    <citation type="journal article" date="2023" name="IMA Fungus">
        <title>Comparative genomic study of the Penicillium genus elucidates a diverse pangenome and 15 lateral gene transfer events.</title>
        <authorList>
            <person name="Petersen C."/>
            <person name="Sorensen T."/>
            <person name="Nielsen M.R."/>
            <person name="Sondergaard T.E."/>
            <person name="Sorensen J.L."/>
            <person name="Fitzpatrick D.A."/>
            <person name="Frisvad J.C."/>
            <person name="Nielsen K.L."/>
        </authorList>
    </citation>
    <scope>NUCLEOTIDE SEQUENCE</scope>
    <source>
        <strain evidence="2">IBT 29495</strain>
    </source>
</reference>
<dbReference type="EMBL" id="JAPWDS010000003">
    <property type="protein sequence ID" value="KAJ5502381.1"/>
    <property type="molecule type" value="Genomic_DNA"/>
</dbReference>
<dbReference type="AlphaFoldDB" id="A0A9W9XTF4"/>
<name>A0A9W9XTF4_9EURO</name>
<evidence type="ECO:0000313" key="3">
    <source>
        <dbReference type="Proteomes" id="UP001149954"/>
    </source>
</evidence>
<evidence type="ECO:0000313" key="2">
    <source>
        <dbReference type="EMBL" id="KAJ5502381.1"/>
    </source>
</evidence>
<accession>A0A9W9XTF4</accession>
<comment type="caution">
    <text evidence="2">The sequence shown here is derived from an EMBL/GenBank/DDBJ whole genome shotgun (WGS) entry which is preliminary data.</text>
</comment>
<dbReference type="OrthoDB" id="4991875at2759"/>
<keyword evidence="1" id="KW-0732">Signal</keyword>
<evidence type="ECO:0000256" key="1">
    <source>
        <dbReference type="SAM" id="SignalP"/>
    </source>
</evidence>
<sequence length="232" mass="22630">MRPSWFLVSALTALAAADEAGTTVINYFGVADPVNGISLGGYTSTAARVVAVGKYATTYEIACLEDASECALHHPATIVQGPTTYSASIEATVSTGGAEAVATGIEQCSFTRVSESVVCTWSVAFTVSQGDITISDSSSSTQSILASSVSYHALTVTDGVYALTGDATASASGVKATPTASSGAAAGDATASASGVKVTPTASSGAAAGAAKPLITAAPLGAAALAAFAAMI</sequence>
<keyword evidence="3" id="KW-1185">Reference proteome</keyword>
<reference evidence="2" key="1">
    <citation type="submission" date="2022-12" db="EMBL/GenBank/DDBJ databases">
        <authorList>
            <person name="Petersen C."/>
        </authorList>
    </citation>
    <scope>NUCLEOTIDE SEQUENCE</scope>
    <source>
        <strain evidence="2">IBT 29495</strain>
    </source>
</reference>
<proteinExistence type="predicted"/>
<feature type="signal peptide" evidence="1">
    <location>
        <begin position="1"/>
        <end position="17"/>
    </location>
</feature>
<protein>
    <submittedName>
        <fullName evidence="2">Uncharacterized protein</fullName>
    </submittedName>
</protein>
<feature type="chain" id="PRO_5040760834" evidence="1">
    <location>
        <begin position="18"/>
        <end position="232"/>
    </location>
</feature>
<dbReference type="Proteomes" id="UP001149954">
    <property type="component" value="Unassembled WGS sequence"/>
</dbReference>
<organism evidence="2 3">
    <name type="scientific">Penicillium fimorum</name>
    <dbReference type="NCBI Taxonomy" id="1882269"/>
    <lineage>
        <taxon>Eukaryota</taxon>
        <taxon>Fungi</taxon>
        <taxon>Dikarya</taxon>
        <taxon>Ascomycota</taxon>
        <taxon>Pezizomycotina</taxon>
        <taxon>Eurotiomycetes</taxon>
        <taxon>Eurotiomycetidae</taxon>
        <taxon>Eurotiales</taxon>
        <taxon>Aspergillaceae</taxon>
        <taxon>Penicillium</taxon>
    </lineage>
</organism>